<dbReference type="SUPFAM" id="SSF55753">
    <property type="entry name" value="Actin depolymerizing proteins"/>
    <property type="match status" value="1"/>
</dbReference>
<dbReference type="GO" id="GO:0030864">
    <property type="term" value="C:cortical actin cytoskeleton"/>
    <property type="evidence" value="ECO:0007669"/>
    <property type="project" value="TreeGrafter"/>
</dbReference>
<evidence type="ECO:0000313" key="2">
    <source>
        <dbReference type="EMBL" id="VEL39218.1"/>
    </source>
</evidence>
<reference evidence="2" key="1">
    <citation type="submission" date="2018-11" db="EMBL/GenBank/DDBJ databases">
        <authorList>
            <consortium name="Pathogen Informatics"/>
        </authorList>
    </citation>
    <scope>NUCLEOTIDE SEQUENCE</scope>
</reference>
<dbReference type="Proteomes" id="UP000784294">
    <property type="component" value="Unassembled WGS sequence"/>
</dbReference>
<keyword evidence="1" id="KW-0472">Membrane</keyword>
<name>A0A3S5AW43_9PLAT</name>
<keyword evidence="1" id="KW-0812">Transmembrane</keyword>
<dbReference type="GO" id="GO:0034316">
    <property type="term" value="P:negative regulation of Arp2/3 complex-mediated actin nucleation"/>
    <property type="evidence" value="ECO:0007669"/>
    <property type="project" value="TreeGrafter"/>
</dbReference>
<dbReference type="Gene3D" id="3.40.20.10">
    <property type="entry name" value="Severin"/>
    <property type="match status" value="1"/>
</dbReference>
<dbReference type="InterPro" id="IPR029006">
    <property type="entry name" value="ADF-H/Gelsolin-like_dom_sf"/>
</dbReference>
<accession>A0A3S5AW43</accession>
<keyword evidence="1" id="KW-1133">Transmembrane helix</keyword>
<evidence type="ECO:0000313" key="3">
    <source>
        <dbReference type="Proteomes" id="UP000784294"/>
    </source>
</evidence>
<sequence length="84" mass="9922">MSYPYILIFSTPQGKHLNFHITYSFILTLLYLPVFAGCQPELQLMYAASLANLVRKGEVTKVFEIRDLDEMDEEWLENEMKIFR</sequence>
<evidence type="ECO:0000256" key="1">
    <source>
        <dbReference type="SAM" id="Phobius"/>
    </source>
</evidence>
<dbReference type="GO" id="GO:0071846">
    <property type="term" value="P:actin filament debranching"/>
    <property type="evidence" value="ECO:0007669"/>
    <property type="project" value="InterPro"/>
</dbReference>
<dbReference type="PANTHER" id="PTHR11249">
    <property type="entry name" value="GLIAL FACTOR NATURATION FACTOR"/>
    <property type="match status" value="1"/>
</dbReference>
<organism evidence="2 3">
    <name type="scientific">Protopolystoma xenopodis</name>
    <dbReference type="NCBI Taxonomy" id="117903"/>
    <lineage>
        <taxon>Eukaryota</taxon>
        <taxon>Metazoa</taxon>
        <taxon>Spiralia</taxon>
        <taxon>Lophotrochozoa</taxon>
        <taxon>Platyhelminthes</taxon>
        <taxon>Monogenea</taxon>
        <taxon>Polyopisthocotylea</taxon>
        <taxon>Polystomatidea</taxon>
        <taxon>Polystomatidae</taxon>
        <taxon>Protopolystoma</taxon>
    </lineage>
</organism>
<dbReference type="PANTHER" id="PTHR11249:SF2">
    <property type="entry name" value="GLIA MATURATION FACTOR"/>
    <property type="match status" value="1"/>
</dbReference>
<proteinExistence type="predicted"/>
<dbReference type="AlphaFoldDB" id="A0A3S5AW43"/>
<feature type="transmembrane region" description="Helical" evidence="1">
    <location>
        <begin position="20"/>
        <end position="38"/>
    </location>
</feature>
<dbReference type="InterPro" id="IPR011171">
    <property type="entry name" value="GMF"/>
</dbReference>
<gene>
    <name evidence="2" type="ORF">PXEA_LOCUS32658</name>
</gene>
<dbReference type="EMBL" id="CAAALY010260494">
    <property type="protein sequence ID" value="VEL39218.1"/>
    <property type="molecule type" value="Genomic_DNA"/>
</dbReference>
<dbReference type="OrthoDB" id="3919494at2759"/>
<keyword evidence="3" id="KW-1185">Reference proteome</keyword>
<dbReference type="GO" id="GO:0071933">
    <property type="term" value="F:Arp2/3 complex binding"/>
    <property type="evidence" value="ECO:0007669"/>
    <property type="project" value="InterPro"/>
</dbReference>
<protein>
    <submittedName>
        <fullName evidence="2">Uncharacterized protein</fullName>
    </submittedName>
</protein>
<comment type="caution">
    <text evidence="2">The sequence shown here is derived from an EMBL/GenBank/DDBJ whole genome shotgun (WGS) entry which is preliminary data.</text>
</comment>